<evidence type="ECO:0000256" key="8">
    <source>
        <dbReference type="ARBA" id="ARBA00022842"/>
    </source>
</evidence>
<comment type="caution">
    <text evidence="16">The sequence shown here is derived from an EMBL/GenBank/DDBJ whole genome shotgun (WGS) entry which is preliminary data.</text>
</comment>
<accession>A0A2J8M445</accession>
<dbReference type="InterPro" id="IPR040622">
    <property type="entry name" value="EGF_integrin_1"/>
</dbReference>
<keyword evidence="7" id="KW-0106">Calcium</keyword>
<evidence type="ECO:0000256" key="11">
    <source>
        <dbReference type="ARBA" id="ARBA00023136"/>
    </source>
</evidence>
<keyword evidence="11" id="KW-0472">Membrane</keyword>
<dbReference type="InterPro" id="IPR036465">
    <property type="entry name" value="vWFA_dom_sf"/>
</dbReference>
<feature type="non-terminal residue" evidence="16">
    <location>
        <position position="1"/>
    </location>
</feature>
<evidence type="ECO:0000256" key="6">
    <source>
        <dbReference type="ARBA" id="ARBA00022737"/>
    </source>
</evidence>
<evidence type="ECO:0000256" key="7">
    <source>
        <dbReference type="ARBA" id="ARBA00022837"/>
    </source>
</evidence>
<evidence type="ECO:0000256" key="4">
    <source>
        <dbReference type="ARBA" id="ARBA00022692"/>
    </source>
</evidence>
<dbReference type="Gene3D" id="2.10.25.10">
    <property type="entry name" value="Laminin"/>
    <property type="match status" value="1"/>
</dbReference>
<evidence type="ECO:0000313" key="16">
    <source>
        <dbReference type="EMBL" id="PNI54288.1"/>
    </source>
</evidence>
<evidence type="ECO:0000256" key="9">
    <source>
        <dbReference type="ARBA" id="ARBA00022989"/>
    </source>
</evidence>
<dbReference type="PANTHER" id="PTHR10082:SF26">
    <property type="entry name" value="INTEGRIN BETA-5"/>
    <property type="match status" value="1"/>
</dbReference>
<dbReference type="InterPro" id="IPR032695">
    <property type="entry name" value="Integrin_dom_sf"/>
</dbReference>
<keyword evidence="13" id="KW-0325">Glycoprotein</keyword>
<evidence type="ECO:0000256" key="14">
    <source>
        <dbReference type="RuleBase" id="RU000633"/>
    </source>
</evidence>
<evidence type="ECO:0000259" key="15">
    <source>
        <dbReference type="SMART" id="SM00187"/>
    </source>
</evidence>
<comment type="subcellular location">
    <subcellularLocation>
        <location evidence="14">Cell membrane</location>
        <topology evidence="14">Single-pass type I membrane protein</topology>
    </subcellularLocation>
    <subcellularLocation>
        <location evidence="1">Membrane</location>
        <topology evidence="1">Single-pass type I membrane protein</topology>
    </subcellularLocation>
</comment>
<keyword evidence="4 14" id="KW-0812">Transmembrane</keyword>
<dbReference type="PROSITE" id="PS52047">
    <property type="entry name" value="I_EGF_2"/>
    <property type="match status" value="1"/>
</dbReference>
<dbReference type="SMART" id="SM00187">
    <property type="entry name" value="INB"/>
    <property type="match status" value="1"/>
</dbReference>
<protein>
    <recommendedName>
        <fullName evidence="14">Integrin beta</fullName>
    </recommendedName>
</protein>
<dbReference type="GO" id="GO:0007229">
    <property type="term" value="P:integrin-mediated signaling pathway"/>
    <property type="evidence" value="ECO:0007669"/>
    <property type="project" value="UniProtKB-KW"/>
</dbReference>
<evidence type="ECO:0000313" key="17">
    <source>
        <dbReference type="Proteomes" id="UP000236370"/>
    </source>
</evidence>
<feature type="domain" description="Integrin beta subunit VWA" evidence="15">
    <location>
        <begin position="1"/>
        <end position="229"/>
    </location>
</feature>
<dbReference type="PRINTS" id="PR01186">
    <property type="entry name" value="INTEGRINB"/>
</dbReference>
<reference evidence="16 17" key="1">
    <citation type="submission" date="2017-12" db="EMBL/GenBank/DDBJ databases">
        <title>High-resolution comparative analysis of great ape genomes.</title>
        <authorList>
            <person name="Pollen A."/>
            <person name="Hastie A."/>
            <person name="Hormozdiari F."/>
            <person name="Dougherty M."/>
            <person name="Liu R."/>
            <person name="Chaisson M."/>
            <person name="Hoppe E."/>
            <person name="Hill C."/>
            <person name="Pang A."/>
            <person name="Hillier L."/>
            <person name="Baker C."/>
            <person name="Armstrong J."/>
            <person name="Shendure J."/>
            <person name="Paten B."/>
            <person name="Wilson R."/>
            <person name="Chao H."/>
            <person name="Schneider V."/>
            <person name="Ventura M."/>
            <person name="Kronenberg Z."/>
            <person name="Murali S."/>
            <person name="Gordon D."/>
            <person name="Cantsilieris S."/>
            <person name="Munson K."/>
            <person name="Nelson B."/>
            <person name="Raja A."/>
            <person name="Underwood J."/>
            <person name="Diekhans M."/>
            <person name="Fiddes I."/>
            <person name="Haussler D."/>
            <person name="Eichler E."/>
        </authorList>
    </citation>
    <scope>NUCLEOTIDE SEQUENCE [LARGE SCALE GENOMIC DNA]</scope>
    <source>
        <strain evidence="16">Yerkes chimp pedigree #C0471</strain>
    </source>
</reference>
<keyword evidence="10 14" id="KW-0401">Integrin</keyword>
<evidence type="ECO:0000256" key="13">
    <source>
        <dbReference type="ARBA" id="ARBA00023180"/>
    </source>
</evidence>
<keyword evidence="8" id="KW-0460">Magnesium</keyword>
<keyword evidence="3" id="KW-0245">EGF-like domain</keyword>
<sequence>YKLFPNCVPSFGFRHLLPLTDRVDSFNEEVRKQRVSRNRDAPEGGFDAVLQAAVCKEKIGWRKDALHLLVFTTDDVPHIALDGKLGGLVQPHDGQCHLNEANEYTASNQMDYPSLALLGEKLAENNINLIFAVTKNHYMLYKSIRSKVELSVWDQPEDLNLFFTATCQDGVSYPGQRKCEGLKIGDTASFEVSVEARSCPSRHTEHVFALRPVGFRDSLEVGVTYNCTCGCSVGLEPNSARCSGSGTYVCGLCECSPGYLGT</sequence>
<dbReference type="SUPFAM" id="SSF53300">
    <property type="entry name" value="vWA-like"/>
    <property type="match status" value="1"/>
</dbReference>
<keyword evidence="5" id="KW-0479">Metal-binding</keyword>
<gene>
    <name evidence="16" type="ORF">CK820_G0023974</name>
</gene>
<evidence type="ECO:0000256" key="10">
    <source>
        <dbReference type="ARBA" id="ARBA00023037"/>
    </source>
</evidence>
<proteinExistence type="inferred from homology"/>
<organism evidence="16 17">
    <name type="scientific">Pan troglodytes</name>
    <name type="common">Chimpanzee</name>
    <dbReference type="NCBI Taxonomy" id="9598"/>
    <lineage>
        <taxon>Eukaryota</taxon>
        <taxon>Metazoa</taxon>
        <taxon>Chordata</taxon>
        <taxon>Craniata</taxon>
        <taxon>Vertebrata</taxon>
        <taxon>Euteleostomi</taxon>
        <taxon>Mammalia</taxon>
        <taxon>Eutheria</taxon>
        <taxon>Euarchontoglires</taxon>
        <taxon>Primates</taxon>
        <taxon>Haplorrhini</taxon>
        <taxon>Catarrhini</taxon>
        <taxon>Hominidae</taxon>
        <taxon>Pan</taxon>
    </lineage>
</organism>
<dbReference type="PANTHER" id="PTHR10082">
    <property type="entry name" value="INTEGRIN BETA SUBUNIT"/>
    <property type="match status" value="1"/>
</dbReference>
<comment type="similarity">
    <text evidence="2 14">Belongs to the integrin beta chain family.</text>
</comment>
<evidence type="ECO:0000256" key="2">
    <source>
        <dbReference type="ARBA" id="ARBA00007449"/>
    </source>
</evidence>
<keyword evidence="6" id="KW-0677">Repeat</keyword>
<evidence type="ECO:0000256" key="3">
    <source>
        <dbReference type="ARBA" id="ARBA00022536"/>
    </source>
</evidence>
<dbReference type="Proteomes" id="UP000236370">
    <property type="component" value="Unassembled WGS sequence"/>
</dbReference>
<dbReference type="GO" id="GO:0046872">
    <property type="term" value="F:metal ion binding"/>
    <property type="evidence" value="ECO:0007669"/>
    <property type="project" value="UniProtKB-KW"/>
</dbReference>
<evidence type="ECO:0000256" key="12">
    <source>
        <dbReference type="ARBA" id="ARBA00023157"/>
    </source>
</evidence>
<dbReference type="EMBL" id="NBAG03000270">
    <property type="protein sequence ID" value="PNI54288.1"/>
    <property type="molecule type" value="Genomic_DNA"/>
</dbReference>
<evidence type="ECO:0000256" key="1">
    <source>
        <dbReference type="ARBA" id="ARBA00004479"/>
    </source>
</evidence>
<keyword evidence="14" id="KW-0130">Cell adhesion</keyword>
<dbReference type="InterPro" id="IPR015812">
    <property type="entry name" value="Integrin_bsu"/>
</dbReference>
<feature type="non-terminal residue" evidence="16">
    <location>
        <position position="262"/>
    </location>
</feature>
<dbReference type="Pfam" id="PF18372">
    <property type="entry name" value="I-EGF_1"/>
    <property type="match status" value="1"/>
</dbReference>
<dbReference type="Gene3D" id="3.40.50.410">
    <property type="entry name" value="von Willebrand factor, type A domain"/>
    <property type="match status" value="1"/>
</dbReference>
<dbReference type="InterPro" id="IPR002369">
    <property type="entry name" value="Integrin_bsu_VWA"/>
</dbReference>
<dbReference type="GO" id="GO:0008305">
    <property type="term" value="C:integrin complex"/>
    <property type="evidence" value="ECO:0007669"/>
    <property type="project" value="UniProtKB-ARBA"/>
</dbReference>
<dbReference type="GO" id="GO:0007155">
    <property type="term" value="P:cell adhesion"/>
    <property type="evidence" value="ECO:0007669"/>
    <property type="project" value="UniProtKB-KW"/>
</dbReference>
<evidence type="ECO:0000256" key="5">
    <source>
        <dbReference type="ARBA" id="ARBA00022723"/>
    </source>
</evidence>
<dbReference type="Pfam" id="PF00362">
    <property type="entry name" value="Integrin_beta"/>
    <property type="match status" value="1"/>
</dbReference>
<dbReference type="SUPFAM" id="SSF69179">
    <property type="entry name" value="Integrin domains"/>
    <property type="match status" value="1"/>
</dbReference>
<dbReference type="AlphaFoldDB" id="A0A2J8M445"/>
<keyword evidence="9" id="KW-1133">Transmembrane helix</keyword>
<dbReference type="FunFam" id="2.10.25.10:FF:000075">
    <property type="entry name" value="Integrin beta"/>
    <property type="match status" value="1"/>
</dbReference>
<keyword evidence="12" id="KW-1015">Disulfide bond</keyword>
<name>A0A2J8M445_PANTR</name>